<accession>A0A834MJ91</accession>
<proteinExistence type="predicted"/>
<feature type="compositionally biased region" description="Basic and acidic residues" evidence="1">
    <location>
        <begin position="79"/>
        <end position="88"/>
    </location>
</feature>
<reference evidence="2" key="1">
    <citation type="submission" date="2020-08" db="EMBL/GenBank/DDBJ databases">
        <title>Genome sequencing and assembly of the red palm weevil Rhynchophorus ferrugineus.</title>
        <authorList>
            <person name="Dias G.B."/>
            <person name="Bergman C.M."/>
            <person name="Manee M."/>
        </authorList>
    </citation>
    <scope>NUCLEOTIDE SEQUENCE</scope>
    <source>
        <strain evidence="2">AA-2017</strain>
        <tissue evidence="2">Whole larva</tissue>
    </source>
</reference>
<evidence type="ECO:0000256" key="1">
    <source>
        <dbReference type="SAM" id="MobiDB-lite"/>
    </source>
</evidence>
<dbReference type="Proteomes" id="UP000625711">
    <property type="component" value="Unassembled WGS sequence"/>
</dbReference>
<gene>
    <name evidence="2" type="ORF">GWI33_011395</name>
</gene>
<keyword evidence="3" id="KW-1185">Reference proteome</keyword>
<dbReference type="AlphaFoldDB" id="A0A834MJ91"/>
<sequence length="88" mass="9986">MNVGWYSVVVAVVDLTNPGEMENRVAVVVMHKKLQRSSKMNVTDIMNYVIVSRQTPKSKINTNKNPTKERDMLLVGGGRGKDWSERDH</sequence>
<dbReference type="EMBL" id="JAACXV010000058">
    <property type="protein sequence ID" value="KAF7285266.1"/>
    <property type="molecule type" value="Genomic_DNA"/>
</dbReference>
<organism evidence="2 3">
    <name type="scientific">Rhynchophorus ferrugineus</name>
    <name type="common">Red palm weevil</name>
    <name type="synonym">Curculio ferrugineus</name>
    <dbReference type="NCBI Taxonomy" id="354439"/>
    <lineage>
        <taxon>Eukaryota</taxon>
        <taxon>Metazoa</taxon>
        <taxon>Ecdysozoa</taxon>
        <taxon>Arthropoda</taxon>
        <taxon>Hexapoda</taxon>
        <taxon>Insecta</taxon>
        <taxon>Pterygota</taxon>
        <taxon>Neoptera</taxon>
        <taxon>Endopterygota</taxon>
        <taxon>Coleoptera</taxon>
        <taxon>Polyphaga</taxon>
        <taxon>Cucujiformia</taxon>
        <taxon>Curculionidae</taxon>
        <taxon>Dryophthorinae</taxon>
        <taxon>Rhynchophorus</taxon>
    </lineage>
</organism>
<comment type="caution">
    <text evidence="2">The sequence shown here is derived from an EMBL/GenBank/DDBJ whole genome shotgun (WGS) entry which is preliminary data.</text>
</comment>
<evidence type="ECO:0000313" key="3">
    <source>
        <dbReference type="Proteomes" id="UP000625711"/>
    </source>
</evidence>
<protein>
    <submittedName>
        <fullName evidence="2">Uncharacterized protein</fullName>
    </submittedName>
</protein>
<name>A0A834MJ91_RHYFE</name>
<evidence type="ECO:0000313" key="2">
    <source>
        <dbReference type="EMBL" id="KAF7285266.1"/>
    </source>
</evidence>
<feature type="region of interest" description="Disordered" evidence="1">
    <location>
        <begin position="57"/>
        <end position="88"/>
    </location>
</feature>